<dbReference type="Proteomes" id="UP001500665">
    <property type="component" value="Unassembled WGS sequence"/>
</dbReference>
<evidence type="ECO:0000259" key="11">
    <source>
        <dbReference type="Pfam" id="PF02518"/>
    </source>
</evidence>
<gene>
    <name evidence="14" type="ORF">GCM10009550_63660</name>
</gene>
<dbReference type="InterPro" id="IPR025828">
    <property type="entry name" value="Put_sensor_dom"/>
</dbReference>
<feature type="transmembrane region" description="Helical" evidence="10">
    <location>
        <begin position="204"/>
        <end position="232"/>
    </location>
</feature>
<evidence type="ECO:0000256" key="3">
    <source>
        <dbReference type="ARBA" id="ARBA00022553"/>
    </source>
</evidence>
<evidence type="ECO:0000256" key="7">
    <source>
        <dbReference type="ARBA" id="ARBA00022840"/>
    </source>
</evidence>
<keyword evidence="15" id="KW-1185">Reference proteome</keyword>
<evidence type="ECO:0000256" key="9">
    <source>
        <dbReference type="SAM" id="MobiDB-lite"/>
    </source>
</evidence>
<organism evidence="14 15">
    <name type="scientific">Actinocorallia libanotica</name>
    <dbReference type="NCBI Taxonomy" id="46162"/>
    <lineage>
        <taxon>Bacteria</taxon>
        <taxon>Bacillati</taxon>
        <taxon>Actinomycetota</taxon>
        <taxon>Actinomycetes</taxon>
        <taxon>Streptosporangiales</taxon>
        <taxon>Thermomonosporaceae</taxon>
        <taxon>Actinocorallia</taxon>
    </lineage>
</organism>
<dbReference type="SUPFAM" id="SSF55874">
    <property type="entry name" value="ATPase domain of HSP90 chaperone/DNA topoisomerase II/histidine kinase"/>
    <property type="match status" value="1"/>
</dbReference>
<dbReference type="CDD" id="cd16917">
    <property type="entry name" value="HATPase_UhpB-NarQ-NarX-like"/>
    <property type="match status" value="1"/>
</dbReference>
<dbReference type="Pfam" id="PF07730">
    <property type="entry name" value="HisKA_3"/>
    <property type="match status" value="1"/>
</dbReference>
<keyword evidence="3" id="KW-0597">Phosphoprotein</keyword>
<evidence type="ECO:0000313" key="15">
    <source>
        <dbReference type="Proteomes" id="UP001500665"/>
    </source>
</evidence>
<feature type="region of interest" description="Disordered" evidence="9">
    <location>
        <begin position="1"/>
        <end position="33"/>
    </location>
</feature>
<evidence type="ECO:0000256" key="2">
    <source>
        <dbReference type="ARBA" id="ARBA00012438"/>
    </source>
</evidence>
<keyword evidence="10" id="KW-0812">Transmembrane</keyword>
<dbReference type="InterPro" id="IPR003594">
    <property type="entry name" value="HATPase_dom"/>
</dbReference>
<evidence type="ECO:0000259" key="13">
    <source>
        <dbReference type="Pfam" id="PF13796"/>
    </source>
</evidence>
<sequence>MTEPNEPERAERTVPVGRSAAGDTPSGARSSVEVPPPLRLIRDPAVWKTAVYLPLNGPLGLGWFVLLCAGVPLAAATTIIWIGLPLWALLLLALRGGSMLDRRLIGFASGSRIPDPYRPLPPEGLLKKGGAILGDPATWKDLAFQLVRIPLAFCYFVGSAVMWSVIAAFLFAPVFGQWNEGFVPDIGPYQPEIDSWYEGLPYSVVGFFGVFLGLYAVKVVGAVHFLLARVLLGPSEKQELRMRASQLQASRARGVDAAEAERRRIERDLHDGAQQQLLAVAMDIGRARSKLDADPEGARRLIDQAHTGARAAITELRQLARGIYPAILTDRGLDAALSALAARSPVPVRMDVRLAERPPAAVESIAYFTVAEALTNAGKYAQASGVAVEVHRDQDEVVVEVRDDGAGGAAIRPGGGLAGLADRAATIDGTLTVVSPPGGPTVVRAVLPCSW</sequence>
<dbReference type="RefSeq" id="WP_344245106.1">
    <property type="nucleotide sequence ID" value="NZ_BAAAHH010000036.1"/>
</dbReference>
<keyword evidence="5" id="KW-0547">Nucleotide-binding</keyword>
<keyword evidence="6 14" id="KW-0418">Kinase</keyword>
<dbReference type="EC" id="2.7.13.3" evidence="2"/>
<feature type="domain" description="Histidine kinase/HSP90-like ATPase" evidence="11">
    <location>
        <begin position="368"/>
        <end position="448"/>
    </location>
</feature>
<feature type="transmembrane region" description="Helical" evidence="10">
    <location>
        <begin position="152"/>
        <end position="175"/>
    </location>
</feature>
<dbReference type="InterPro" id="IPR011712">
    <property type="entry name" value="Sig_transdc_His_kin_sub3_dim/P"/>
</dbReference>
<proteinExistence type="predicted"/>
<name>A0ABN1RV62_9ACTN</name>
<dbReference type="GO" id="GO:0016301">
    <property type="term" value="F:kinase activity"/>
    <property type="evidence" value="ECO:0007669"/>
    <property type="project" value="UniProtKB-KW"/>
</dbReference>
<evidence type="ECO:0000256" key="10">
    <source>
        <dbReference type="SAM" id="Phobius"/>
    </source>
</evidence>
<keyword evidence="10" id="KW-0472">Membrane</keyword>
<comment type="catalytic activity">
    <reaction evidence="1">
        <text>ATP + protein L-histidine = ADP + protein N-phospho-L-histidine.</text>
        <dbReference type="EC" id="2.7.13.3"/>
    </reaction>
</comment>
<dbReference type="Gene3D" id="3.30.565.10">
    <property type="entry name" value="Histidine kinase-like ATPase, C-terminal domain"/>
    <property type="match status" value="1"/>
</dbReference>
<evidence type="ECO:0000256" key="1">
    <source>
        <dbReference type="ARBA" id="ARBA00000085"/>
    </source>
</evidence>
<feature type="domain" description="Putative sensor" evidence="13">
    <location>
        <begin position="52"/>
        <end position="232"/>
    </location>
</feature>
<dbReference type="PANTHER" id="PTHR24421:SF10">
    <property type="entry name" value="NITRATE_NITRITE SENSOR PROTEIN NARQ"/>
    <property type="match status" value="1"/>
</dbReference>
<evidence type="ECO:0000313" key="14">
    <source>
        <dbReference type="EMBL" id="GAA0964840.1"/>
    </source>
</evidence>
<evidence type="ECO:0000256" key="5">
    <source>
        <dbReference type="ARBA" id="ARBA00022741"/>
    </source>
</evidence>
<evidence type="ECO:0000256" key="4">
    <source>
        <dbReference type="ARBA" id="ARBA00022679"/>
    </source>
</evidence>
<dbReference type="Gene3D" id="1.20.5.1930">
    <property type="match status" value="1"/>
</dbReference>
<evidence type="ECO:0000256" key="8">
    <source>
        <dbReference type="ARBA" id="ARBA00023012"/>
    </source>
</evidence>
<evidence type="ECO:0000259" key="12">
    <source>
        <dbReference type="Pfam" id="PF07730"/>
    </source>
</evidence>
<dbReference type="InterPro" id="IPR050482">
    <property type="entry name" value="Sensor_HK_TwoCompSys"/>
</dbReference>
<dbReference type="PANTHER" id="PTHR24421">
    <property type="entry name" value="NITRATE/NITRITE SENSOR PROTEIN NARX-RELATED"/>
    <property type="match status" value="1"/>
</dbReference>
<evidence type="ECO:0000256" key="6">
    <source>
        <dbReference type="ARBA" id="ARBA00022777"/>
    </source>
</evidence>
<dbReference type="EMBL" id="BAAAHH010000036">
    <property type="protein sequence ID" value="GAA0964840.1"/>
    <property type="molecule type" value="Genomic_DNA"/>
</dbReference>
<keyword evidence="10" id="KW-1133">Transmembrane helix</keyword>
<keyword evidence="8" id="KW-0902">Two-component regulatory system</keyword>
<reference evidence="14 15" key="1">
    <citation type="journal article" date="2019" name="Int. J. Syst. Evol. Microbiol.">
        <title>The Global Catalogue of Microorganisms (GCM) 10K type strain sequencing project: providing services to taxonomists for standard genome sequencing and annotation.</title>
        <authorList>
            <consortium name="The Broad Institute Genomics Platform"/>
            <consortium name="The Broad Institute Genome Sequencing Center for Infectious Disease"/>
            <person name="Wu L."/>
            <person name="Ma J."/>
        </authorList>
    </citation>
    <scope>NUCLEOTIDE SEQUENCE [LARGE SCALE GENOMIC DNA]</scope>
    <source>
        <strain evidence="14 15">JCM 10696</strain>
    </source>
</reference>
<feature type="domain" description="Signal transduction histidine kinase subgroup 3 dimerisation and phosphoacceptor" evidence="12">
    <location>
        <begin position="261"/>
        <end position="326"/>
    </location>
</feature>
<keyword evidence="7" id="KW-0067">ATP-binding</keyword>
<feature type="transmembrane region" description="Helical" evidence="10">
    <location>
        <begin position="61"/>
        <end position="94"/>
    </location>
</feature>
<keyword evidence="4" id="KW-0808">Transferase</keyword>
<dbReference type="Pfam" id="PF13796">
    <property type="entry name" value="Sensor"/>
    <property type="match status" value="1"/>
</dbReference>
<protein>
    <recommendedName>
        <fullName evidence="2">histidine kinase</fullName>
        <ecNumber evidence="2">2.7.13.3</ecNumber>
    </recommendedName>
</protein>
<comment type="caution">
    <text evidence="14">The sequence shown here is derived from an EMBL/GenBank/DDBJ whole genome shotgun (WGS) entry which is preliminary data.</text>
</comment>
<feature type="compositionally biased region" description="Basic and acidic residues" evidence="9">
    <location>
        <begin position="1"/>
        <end position="12"/>
    </location>
</feature>
<accession>A0ABN1RV62</accession>
<dbReference type="InterPro" id="IPR036890">
    <property type="entry name" value="HATPase_C_sf"/>
</dbReference>
<dbReference type="Pfam" id="PF02518">
    <property type="entry name" value="HATPase_c"/>
    <property type="match status" value="1"/>
</dbReference>